<accession>A0ABR3SWA8</accession>
<gene>
    <name evidence="1" type="ORF">SLS56_004769</name>
</gene>
<proteinExistence type="predicted"/>
<keyword evidence="2" id="KW-1185">Reference proteome</keyword>
<protein>
    <recommendedName>
        <fullName evidence="3">Apple domain-containing protein</fullName>
    </recommendedName>
</protein>
<evidence type="ECO:0000313" key="1">
    <source>
        <dbReference type="EMBL" id="KAL1630953.1"/>
    </source>
</evidence>
<dbReference type="Proteomes" id="UP001521116">
    <property type="component" value="Unassembled WGS sequence"/>
</dbReference>
<reference evidence="1 2" key="1">
    <citation type="submission" date="2024-02" db="EMBL/GenBank/DDBJ databases">
        <title>De novo assembly and annotation of 12 fungi associated with fruit tree decline syndrome in Ontario, Canada.</title>
        <authorList>
            <person name="Sulman M."/>
            <person name="Ellouze W."/>
            <person name="Ilyukhin E."/>
        </authorList>
    </citation>
    <scope>NUCLEOTIDE SEQUENCE [LARGE SCALE GENOMIC DNA]</scope>
    <source>
        <strain evidence="1 2">M1-105</strain>
    </source>
</reference>
<comment type="caution">
    <text evidence="1">The sequence shown here is derived from an EMBL/GenBank/DDBJ whole genome shotgun (WGS) entry which is preliminary data.</text>
</comment>
<organism evidence="1 2">
    <name type="scientific">Neofusicoccum ribis</name>
    <dbReference type="NCBI Taxonomy" id="45134"/>
    <lineage>
        <taxon>Eukaryota</taxon>
        <taxon>Fungi</taxon>
        <taxon>Dikarya</taxon>
        <taxon>Ascomycota</taxon>
        <taxon>Pezizomycotina</taxon>
        <taxon>Dothideomycetes</taxon>
        <taxon>Dothideomycetes incertae sedis</taxon>
        <taxon>Botryosphaeriales</taxon>
        <taxon>Botryosphaeriaceae</taxon>
        <taxon>Neofusicoccum</taxon>
    </lineage>
</organism>
<sequence length="308" mass="32120">MAKYLPYTADKSPPHPGGNLPNQPVYANNIVACAQMCASTQSCKTGSLVGFNCYLKFTVSKIGSSGANAMVMLAADNPPNAGAVTTTTSSSALPFSTTATTATVQAPGSPRCGTGGSPTLRIPSPRATALLSADLFSNMDDEVRNVSLPFPMTLYGTSATTVFVSSNGILSFSPSNSWETALLPSNKLGDVAVAPYWTDLSVPFQEFTYGIWFAVDAGAGTLVVEWIIGKAGNMDEMYQFQVLYDRTMPGVVVFRYFVVGANGKGAGIGVQGGGKGAQFAFDQRVICPLEVVTCDTNANTCTNGTMAG</sequence>
<evidence type="ECO:0008006" key="3">
    <source>
        <dbReference type="Google" id="ProtNLM"/>
    </source>
</evidence>
<evidence type="ECO:0000313" key="2">
    <source>
        <dbReference type="Proteomes" id="UP001521116"/>
    </source>
</evidence>
<dbReference type="EMBL" id="JAJVDC020000044">
    <property type="protein sequence ID" value="KAL1630953.1"/>
    <property type="molecule type" value="Genomic_DNA"/>
</dbReference>
<name>A0ABR3SWA8_9PEZI</name>